<dbReference type="EMBL" id="VDES01000001">
    <property type="protein sequence ID" value="MBA1373207.1"/>
    <property type="molecule type" value="Genomic_DNA"/>
</dbReference>
<dbReference type="RefSeq" id="WP_181266321.1">
    <property type="nucleotide sequence ID" value="NZ_BAAAGB010000002.1"/>
</dbReference>
<accession>A0A7V8U799</accession>
<keyword evidence="1" id="KW-0732">Signal</keyword>
<evidence type="ECO:0008006" key="4">
    <source>
        <dbReference type="Google" id="ProtNLM"/>
    </source>
</evidence>
<organism evidence="2 3">
    <name type="scientific">Sphingomonas ursincola</name>
    <dbReference type="NCBI Taxonomy" id="56361"/>
    <lineage>
        <taxon>Bacteria</taxon>
        <taxon>Pseudomonadati</taxon>
        <taxon>Pseudomonadota</taxon>
        <taxon>Alphaproteobacteria</taxon>
        <taxon>Sphingomonadales</taxon>
        <taxon>Sphingomonadaceae</taxon>
        <taxon>Sphingomonas</taxon>
    </lineage>
</organism>
<gene>
    <name evidence="2" type="ORF">FG486_02560</name>
</gene>
<keyword evidence="3" id="KW-1185">Reference proteome</keyword>
<protein>
    <recommendedName>
        <fullName evidence="4">G8 domain-containing protein</fullName>
    </recommendedName>
</protein>
<name>A0A7V8U799_9SPHN</name>
<dbReference type="Proteomes" id="UP000589292">
    <property type="component" value="Unassembled WGS sequence"/>
</dbReference>
<sequence length="1218" mass="131858">MRAFSSFSSLSALSSQRAGEAAPPPDDGRVSEITQMTGGRAAVVPQSYHERVARDAFNPLFHPIGDPLVPTCSIYTHKAVKSGSWSDPTVWDVGTVPGANAVVCSGEFDLVYDVLSDVLIKDIHINGRGSLSFSTSQRTRLWVDTLAVDGRLVMGYDAEPIRDSGIVTGGKRQPMCEVVFWASEAPLQTARLGLNTMGAVRIHGARKEAHLQVDGSVMAGATSCALRQNAGQAGWKVGDEIMFVGTEWSSTSANDSQYAGPTQYYMGDSQGAPFSATQNAAFKNNQTEVRTITEVSGRTIRWTTPLAFNHLVEADTLPRGQAVVLYPVVAMLSHSIRFRTADATDTPWTGNLSDLQKRAHAMFMFSDDIQIRYGEFRNMGRTASDPSLNGPDGVTRYASAGTSQPITNVNNIHGRYAIHIHRTGAFFGRKQVVVQGCSAWAPTAERPIPGWAIVHHDSRAAIDECNVYNFRGAGIVSELGNETGQWIGNVVAWGRGDGFAVDWGRRAELWQNHNGHSGVGFESQARQILQQDNYVSGCRHGWLFMQQDANRLPRIPDGDSLRYRDPITLGGGSNVGGEYDLDNDTYGIEQAQVPDFFRNHAWDCSSAFWKAHQVNIDRADPTPFIFKECHWVNCNNAYNLINYTFHYYVYDSLWTGRGVGLGTAAALGAVMWNNSFINMKIRDFGVGFQDVAYSIAYQGYWHEVDFQNVTTPFAGANNANFGVDPTTRAAWNIMGGAQVTGATTGISRVWSVTRDEDLPLPYPLAPFGPNSSERAANPCPPLGGDPYVVLLGAQDTALTPTGTNQYSIRALVVDSLGYRWHGDNQNQEDNLALMTPKQSRPNVAPGWATGTDIARRNGVFNDAGTWKTRAWFPEVDRATGNHFLWYIDFTLSGFDAGFLAANTVDPMATRPTLPLLPERVRTGAIVAPALHTITSAAAISNLENTTLVHNLTASIGTVRWAITGGADASHFEIVYTAGRWVMRWASNGTKDFEAPGDVGANNVYNVTVTATDFLGRTVNQAIVVTVTDVLESVTNFSDTFSNASASPQLLSARSGYELVAGFADRFTIPGSGGSVDLLSSATNAAYRLPNIGRTNNFQMRARFPAAANVRLECRVNAFSGAGIVMSRNNSDSTLFVFYSDGTNSLSWTYANPNNGLCALTLSGLSFTVTVDGVVRTPTVGGAQTITAALPGTARFFVGCNLANVARAGVLDDLYIGPA</sequence>
<proteinExistence type="predicted"/>
<evidence type="ECO:0000313" key="2">
    <source>
        <dbReference type="EMBL" id="MBA1373207.1"/>
    </source>
</evidence>
<evidence type="ECO:0000256" key="1">
    <source>
        <dbReference type="ARBA" id="ARBA00022729"/>
    </source>
</evidence>
<dbReference type="PANTHER" id="PTHR46769">
    <property type="entry name" value="POLYCYSTIC KIDNEY AND HEPATIC DISEASE 1 (AUTOSOMAL RECESSIVE)-LIKE 1"/>
    <property type="match status" value="1"/>
</dbReference>
<dbReference type="PANTHER" id="PTHR46769:SF1">
    <property type="entry name" value="FIBROCYSTIN"/>
    <property type="match status" value="1"/>
</dbReference>
<dbReference type="AlphaFoldDB" id="A0A7V8U799"/>
<dbReference type="InterPro" id="IPR052387">
    <property type="entry name" value="Fibrocystin"/>
</dbReference>
<comment type="caution">
    <text evidence="2">The sequence shown here is derived from an EMBL/GenBank/DDBJ whole genome shotgun (WGS) entry which is preliminary data.</text>
</comment>
<evidence type="ECO:0000313" key="3">
    <source>
        <dbReference type="Proteomes" id="UP000589292"/>
    </source>
</evidence>
<reference evidence="2 3" key="1">
    <citation type="journal article" date="1994" name="Int. J. Syst. Bacteriol.">
        <title>Phylogenetic positions of novel aerobic, bacteriochlorophyll a-containing bacteria and description of Roseococcus thiosulfatophilus gen. nov., sp. nov., Erythromicrobium ramosum gen. nov., sp. nov., and Erythrobacter litoralis sp. nov.</title>
        <authorList>
            <person name="Yurkov V."/>
            <person name="Stackebrandt E."/>
            <person name="Holmes A."/>
            <person name="Fuerst J.A."/>
            <person name="Hugenholtz P."/>
            <person name="Golecki J."/>
            <person name="Gad'on N."/>
            <person name="Gorlenko V.M."/>
            <person name="Kompantseva E.I."/>
            <person name="Drews G."/>
        </authorList>
    </citation>
    <scope>NUCLEOTIDE SEQUENCE [LARGE SCALE GENOMIC DNA]</scope>
    <source>
        <strain evidence="2 3">KR-99</strain>
    </source>
</reference>